<sequence length="228" mass="25146">VRLSSAVPNQISVTWTYSMSVYLVRQALIKEKLTADPDSEVATTSLRVSLMCPLGKMRLTVPCRAVTCSHLQCFDAALYLQMNEKKPTWICPVCDKKAAYENLIIDGLFLEILNDCSDVDEIKFLEGGTWCPMRPKKEALKVSSQPPARVDCMYPPVFRLYPALVSFTPVRQPAVVAPPAEPSSTKKADVIDLTLESSSSDDSDSDSDPPPKKQCVFISKNGDMHAKG</sequence>
<keyword evidence="2 4" id="KW-0863">Zinc-finger</keyword>
<dbReference type="PANTHER" id="PTHR10782">
    <property type="entry name" value="ZINC FINGER MIZ DOMAIN-CONTAINING PROTEIN"/>
    <property type="match status" value="1"/>
</dbReference>
<dbReference type="PROSITE" id="PS51044">
    <property type="entry name" value="ZF_SP_RING"/>
    <property type="match status" value="1"/>
</dbReference>
<evidence type="ECO:0000256" key="5">
    <source>
        <dbReference type="SAM" id="MobiDB-lite"/>
    </source>
</evidence>
<dbReference type="Ensembl" id="ENSORLT00000035015.1">
    <property type="protein sequence ID" value="ENSORLP00000033310.1"/>
    <property type="gene ID" value="ENSORLG00000017353.2"/>
</dbReference>
<keyword evidence="3" id="KW-0862">Zinc</keyword>
<dbReference type="PANTHER" id="PTHR10782:SF12">
    <property type="entry name" value="E3 SUMO-PROTEIN LIGASE PIAS2"/>
    <property type="match status" value="1"/>
</dbReference>
<reference evidence="7" key="3">
    <citation type="submission" date="2025-09" db="UniProtKB">
        <authorList>
            <consortium name="Ensembl"/>
        </authorList>
    </citation>
    <scope>IDENTIFICATION</scope>
    <source>
        <strain evidence="7">Hd-rR</strain>
    </source>
</reference>
<proteinExistence type="predicted"/>
<keyword evidence="8" id="KW-1185">Reference proteome</keyword>
<reference evidence="7 8" key="1">
    <citation type="journal article" date="2007" name="Nature">
        <title>The medaka draft genome and insights into vertebrate genome evolution.</title>
        <authorList>
            <person name="Kasahara M."/>
            <person name="Naruse K."/>
            <person name="Sasaki S."/>
            <person name="Nakatani Y."/>
            <person name="Qu W."/>
            <person name="Ahsan B."/>
            <person name="Yamada T."/>
            <person name="Nagayasu Y."/>
            <person name="Doi K."/>
            <person name="Kasai Y."/>
            <person name="Jindo T."/>
            <person name="Kobayashi D."/>
            <person name="Shimada A."/>
            <person name="Toyoda A."/>
            <person name="Kuroki Y."/>
            <person name="Fujiyama A."/>
            <person name="Sasaki T."/>
            <person name="Shimizu A."/>
            <person name="Asakawa S."/>
            <person name="Shimizu N."/>
            <person name="Hashimoto S."/>
            <person name="Yang J."/>
            <person name="Lee Y."/>
            <person name="Matsushima K."/>
            <person name="Sugano S."/>
            <person name="Sakaizumi M."/>
            <person name="Narita T."/>
            <person name="Ohishi K."/>
            <person name="Haga S."/>
            <person name="Ohta F."/>
            <person name="Nomoto H."/>
            <person name="Nogata K."/>
            <person name="Morishita T."/>
            <person name="Endo T."/>
            <person name="Shin-I T."/>
            <person name="Takeda H."/>
            <person name="Morishita S."/>
            <person name="Kohara Y."/>
        </authorList>
    </citation>
    <scope>NUCLEOTIDE SEQUENCE [LARGE SCALE GENOMIC DNA]</scope>
    <source>
        <strain evidence="7 8">Hd-rR</strain>
    </source>
</reference>
<dbReference type="Gene3D" id="3.30.40.10">
    <property type="entry name" value="Zinc/RING finger domain, C3HC4 (zinc finger)"/>
    <property type="match status" value="1"/>
</dbReference>
<name>A0A3B3HNF7_ORYLA</name>
<evidence type="ECO:0000313" key="7">
    <source>
        <dbReference type="Ensembl" id="ENSORLP00000033310.1"/>
    </source>
</evidence>
<evidence type="ECO:0000256" key="3">
    <source>
        <dbReference type="ARBA" id="ARBA00022833"/>
    </source>
</evidence>
<dbReference type="GO" id="GO:0008270">
    <property type="term" value="F:zinc ion binding"/>
    <property type="evidence" value="ECO:0007669"/>
    <property type="project" value="UniProtKB-KW"/>
</dbReference>
<feature type="domain" description="SP-RING-type" evidence="6">
    <location>
        <begin position="37"/>
        <end position="118"/>
    </location>
</feature>
<evidence type="ECO:0000256" key="2">
    <source>
        <dbReference type="ARBA" id="ARBA00022771"/>
    </source>
</evidence>
<dbReference type="GeneTree" id="ENSGT01030000234539"/>
<dbReference type="Proteomes" id="UP000001038">
    <property type="component" value="Chromosome 9"/>
</dbReference>
<dbReference type="InterPro" id="IPR004181">
    <property type="entry name" value="Znf_MIZ"/>
</dbReference>
<dbReference type="GO" id="GO:0060255">
    <property type="term" value="P:regulation of macromolecule metabolic process"/>
    <property type="evidence" value="ECO:0007669"/>
    <property type="project" value="UniProtKB-ARBA"/>
</dbReference>
<keyword evidence="1" id="KW-0479">Metal-binding</keyword>
<evidence type="ECO:0000256" key="1">
    <source>
        <dbReference type="ARBA" id="ARBA00022723"/>
    </source>
</evidence>
<dbReference type="Pfam" id="PF02891">
    <property type="entry name" value="zf-MIZ"/>
    <property type="match status" value="1"/>
</dbReference>
<feature type="region of interest" description="Disordered" evidence="5">
    <location>
        <begin position="175"/>
        <end position="228"/>
    </location>
</feature>
<dbReference type="Bgee" id="ENSORLG00000017353">
    <property type="expression patterns" value="Expressed in ovary and 14 other cell types or tissues"/>
</dbReference>
<evidence type="ECO:0000259" key="6">
    <source>
        <dbReference type="PROSITE" id="PS51044"/>
    </source>
</evidence>
<evidence type="ECO:0000256" key="4">
    <source>
        <dbReference type="PROSITE-ProRule" id="PRU00452"/>
    </source>
</evidence>
<evidence type="ECO:0000313" key="8">
    <source>
        <dbReference type="Proteomes" id="UP000001038"/>
    </source>
</evidence>
<reference evidence="7" key="2">
    <citation type="submission" date="2025-08" db="UniProtKB">
        <authorList>
            <consortium name="Ensembl"/>
        </authorList>
    </citation>
    <scope>IDENTIFICATION</scope>
    <source>
        <strain evidence="7">Hd-rR</strain>
    </source>
</reference>
<accession>A0A3B3HNF7</accession>
<organism evidence="7 8">
    <name type="scientific">Oryzias latipes</name>
    <name type="common">Japanese rice fish</name>
    <name type="synonym">Japanese killifish</name>
    <dbReference type="NCBI Taxonomy" id="8090"/>
    <lineage>
        <taxon>Eukaryota</taxon>
        <taxon>Metazoa</taxon>
        <taxon>Chordata</taxon>
        <taxon>Craniata</taxon>
        <taxon>Vertebrata</taxon>
        <taxon>Euteleostomi</taxon>
        <taxon>Actinopterygii</taxon>
        <taxon>Neopterygii</taxon>
        <taxon>Teleostei</taxon>
        <taxon>Neoteleostei</taxon>
        <taxon>Acanthomorphata</taxon>
        <taxon>Ovalentaria</taxon>
        <taxon>Atherinomorphae</taxon>
        <taxon>Beloniformes</taxon>
        <taxon>Adrianichthyidae</taxon>
        <taxon>Oryziinae</taxon>
        <taxon>Oryzias</taxon>
    </lineage>
</organism>
<dbReference type="AlphaFoldDB" id="A0A3B3HNF7"/>
<gene>
    <name evidence="7" type="primary">pias2</name>
</gene>
<protein>
    <submittedName>
        <fullName evidence="7">Protein inhibitor of activated STAT, 2</fullName>
    </submittedName>
</protein>
<dbReference type="InterPro" id="IPR013083">
    <property type="entry name" value="Znf_RING/FYVE/PHD"/>
</dbReference>